<gene>
    <name evidence="2" type="ORF">RM706_02580</name>
</gene>
<reference evidence="2 3" key="1">
    <citation type="submission" date="2023-09" db="EMBL/GenBank/DDBJ databases">
        <authorList>
            <person name="Rey-Velasco X."/>
        </authorList>
    </citation>
    <scope>NUCLEOTIDE SEQUENCE [LARGE SCALE GENOMIC DNA]</scope>
    <source>
        <strain evidence="2 3">F388</strain>
    </source>
</reference>
<dbReference type="RefSeq" id="WP_311349459.1">
    <property type="nucleotide sequence ID" value="NZ_JAVRHR010000001.1"/>
</dbReference>
<evidence type="ECO:0000256" key="1">
    <source>
        <dbReference type="SAM" id="SignalP"/>
    </source>
</evidence>
<proteinExistence type="predicted"/>
<keyword evidence="1" id="KW-0732">Signal</keyword>
<organism evidence="2 3">
    <name type="scientific">Croceitalea rosinachiae</name>
    <dbReference type="NCBI Taxonomy" id="3075596"/>
    <lineage>
        <taxon>Bacteria</taxon>
        <taxon>Pseudomonadati</taxon>
        <taxon>Bacteroidota</taxon>
        <taxon>Flavobacteriia</taxon>
        <taxon>Flavobacteriales</taxon>
        <taxon>Flavobacteriaceae</taxon>
        <taxon>Croceitalea</taxon>
    </lineage>
</organism>
<sequence>MKIRVFLVFAVFMVSLSHGQQELVRFPTYYEEAPYPMENSFSLVDDTSGDFTVFLTKKSKVSAYFFLKNFEFHSRLYHDKFPTKYRLPLGGTIKEKKYSLFFSNDSKNKFAGITFDFESGLENSFEINLNLKKEIFIISFTHHNTFYLVSASYRENYLYLYEFNNNGEYVKKNLDLTGYDFYGNSEYKTRLKSTLALDMHNNPITEPLLVKSDIPYSLDSMISLIKLYLDNDSFYLVSDINKDFSQIIKHNFVKERTEVFQINQPINSLNYLNNSFLRGDKLFQIKVSTKELHYQISNIKNKSILKKYTVKKDDELFLTNGTIRQRGGRFKNYRELEKTSQFLRKIGNGNLSIYVEKADDDYHARIGSVAEIEDGVVAAVAFLNPFTVVASFGALTLFANPAALAFYKASKTKAVYINNGLDNNLEITPTKEKENIFYTIQDYLKEQEIKRYSAADIFKYDDYFIFGMLDKKSKEYILLKFEGL</sequence>
<dbReference type="EMBL" id="JAVRHR010000001">
    <property type="protein sequence ID" value="MDT0605894.1"/>
    <property type="molecule type" value="Genomic_DNA"/>
</dbReference>
<evidence type="ECO:0000313" key="2">
    <source>
        <dbReference type="EMBL" id="MDT0605894.1"/>
    </source>
</evidence>
<dbReference type="Proteomes" id="UP001255246">
    <property type="component" value="Unassembled WGS sequence"/>
</dbReference>
<feature type="signal peptide" evidence="1">
    <location>
        <begin position="1"/>
        <end position="19"/>
    </location>
</feature>
<keyword evidence="3" id="KW-1185">Reference proteome</keyword>
<evidence type="ECO:0000313" key="3">
    <source>
        <dbReference type="Proteomes" id="UP001255246"/>
    </source>
</evidence>
<feature type="chain" id="PRO_5046825476" evidence="1">
    <location>
        <begin position="20"/>
        <end position="484"/>
    </location>
</feature>
<accession>A0ABU3A7G2</accession>
<protein>
    <submittedName>
        <fullName evidence="2">Uncharacterized protein</fullName>
    </submittedName>
</protein>
<name>A0ABU3A7G2_9FLAO</name>
<comment type="caution">
    <text evidence="2">The sequence shown here is derived from an EMBL/GenBank/DDBJ whole genome shotgun (WGS) entry which is preliminary data.</text>
</comment>